<protein>
    <submittedName>
        <fullName evidence="2">Gustatory receptor 3</fullName>
    </submittedName>
</protein>
<name>A0A6A0GTE1_HYAAZ</name>
<feature type="transmembrane region" description="Helical" evidence="1">
    <location>
        <begin position="312"/>
        <end position="335"/>
    </location>
</feature>
<evidence type="ECO:0000313" key="2">
    <source>
        <dbReference type="EMBL" id="KAA0187494.1"/>
    </source>
</evidence>
<sequence length="414" mass="48012">MTMDLTKRTKLFFIVARFFGFFPYSFTTKPCNASAKKSVGNILGEKSLFWSIWSVFFTLLSLFMMGADIYFAISQPRGQEIGFETVVVIHKIYDVVTAVSVMLLHLILWWRCDVVCPIFIQASDLNDLNFSPMLSKLIVVSVVVITPLKCAMYYMHLRRYYSFTALIPLFFKVVTSIYIFVYIGILYSDILALMARKLNKIFEPIFQVYESQRSNRDACIGLTDQSLAHVVQLKTSHHNVEDIEQKCTNSFNKDLSPGKCTHFFNSSRISYSARLPTLVLPQEQVQYDEIEENVLIVFEFQRKINDYTELPMVIIMFCLVTWLITSGFYALLWPILSHGQKYFIALNFVATIIPVMYFTNSTDYLSSKVEDIDWRLTFLAHNGTMRRHSDRICSFVATYIIILMQFKQTEVEAK</sequence>
<comment type="caution">
    <text evidence="2">The sequence shown here is derived from an EMBL/GenBank/DDBJ whole genome shotgun (WGS) entry which is preliminary data.</text>
</comment>
<evidence type="ECO:0000256" key="1">
    <source>
        <dbReference type="SAM" id="Phobius"/>
    </source>
</evidence>
<reference evidence="2" key="3">
    <citation type="submission" date="2019-06" db="EMBL/GenBank/DDBJ databases">
        <authorList>
            <person name="Poynton C."/>
            <person name="Hasenbein S."/>
            <person name="Benoit J.B."/>
            <person name="Sepulveda M.S."/>
            <person name="Poelchau M.F."/>
            <person name="Murali S.C."/>
            <person name="Chen S."/>
            <person name="Glastad K.M."/>
            <person name="Werren J.H."/>
            <person name="Vineis J.H."/>
            <person name="Bowen J.L."/>
            <person name="Friedrich M."/>
            <person name="Jones J."/>
            <person name="Robertson H.M."/>
            <person name="Feyereisen R."/>
            <person name="Mechler-Hickson A."/>
            <person name="Mathers N."/>
            <person name="Lee C.E."/>
            <person name="Colbourne J.K."/>
            <person name="Biales A."/>
            <person name="Johnston J.S."/>
            <person name="Wellborn G.A."/>
            <person name="Rosendale A.J."/>
            <person name="Cridge A.G."/>
            <person name="Munoz-Torres M.C."/>
            <person name="Bain P.A."/>
            <person name="Manny A.R."/>
            <person name="Major K.M."/>
            <person name="Lambert F.N."/>
            <person name="Vulpe C.D."/>
            <person name="Tuck P."/>
            <person name="Blalock B.J."/>
            <person name="Lin Y.-Y."/>
            <person name="Smith M.E."/>
            <person name="Ochoa-Acuna H."/>
            <person name="Chen M.-J.M."/>
            <person name="Childers C.P."/>
            <person name="Qu J."/>
            <person name="Dugan S."/>
            <person name="Lee S.L."/>
            <person name="Chao H."/>
            <person name="Dinh H."/>
            <person name="Han Y."/>
            <person name="Doddapaneni H."/>
            <person name="Worley K.C."/>
            <person name="Muzny D.M."/>
            <person name="Gibbs R.A."/>
            <person name="Richards S."/>
        </authorList>
    </citation>
    <scope>NUCLEOTIDE SEQUENCE</scope>
    <source>
        <strain evidence="2">HAZT.00-mixed</strain>
        <tissue evidence="2">Whole organism</tissue>
    </source>
</reference>
<keyword evidence="2" id="KW-0675">Receptor</keyword>
<feature type="transmembrane region" description="Helical" evidence="1">
    <location>
        <begin position="160"/>
        <end position="187"/>
    </location>
</feature>
<reference evidence="2" key="1">
    <citation type="submission" date="2014-08" db="EMBL/GenBank/DDBJ databases">
        <authorList>
            <person name="Murali S."/>
            <person name="Richards S."/>
            <person name="Bandaranaike D."/>
            <person name="Bellair M."/>
            <person name="Blankenburg K."/>
            <person name="Chao H."/>
            <person name="Dinh H."/>
            <person name="Doddapaneni H."/>
            <person name="Dugan-Rocha S."/>
            <person name="Elkadiri S."/>
            <person name="Gnanaolivu R."/>
            <person name="Hughes D."/>
            <person name="Lee S."/>
            <person name="Li M."/>
            <person name="Ming W."/>
            <person name="Munidasa M."/>
            <person name="Muniz J."/>
            <person name="Nguyen L."/>
            <person name="Osuji N."/>
            <person name="Pu L.-L."/>
            <person name="Puazo M."/>
            <person name="Skinner E."/>
            <person name="Qu C."/>
            <person name="Quiroz J."/>
            <person name="Raj R."/>
            <person name="Weissenberger G."/>
            <person name="Xin Y."/>
            <person name="Zou X."/>
            <person name="Han Y."/>
            <person name="Worley K."/>
            <person name="Muzny D."/>
            <person name="Gibbs R."/>
        </authorList>
    </citation>
    <scope>NUCLEOTIDE SEQUENCE</scope>
    <source>
        <strain evidence="2">HAZT.00-mixed</strain>
        <tissue evidence="2">Whole organism</tissue>
    </source>
</reference>
<dbReference type="AlphaFoldDB" id="A0A6A0GTE1"/>
<dbReference type="EMBL" id="JQDR03014865">
    <property type="protein sequence ID" value="KAA0187494.1"/>
    <property type="molecule type" value="Genomic_DNA"/>
</dbReference>
<accession>A0A6A0GTE1</accession>
<gene>
    <name evidence="2" type="ORF">HAZT_HAZT006563</name>
</gene>
<organism evidence="2">
    <name type="scientific">Hyalella azteca</name>
    <name type="common">Amphipod</name>
    <dbReference type="NCBI Taxonomy" id="294128"/>
    <lineage>
        <taxon>Eukaryota</taxon>
        <taxon>Metazoa</taxon>
        <taxon>Ecdysozoa</taxon>
        <taxon>Arthropoda</taxon>
        <taxon>Crustacea</taxon>
        <taxon>Multicrustacea</taxon>
        <taxon>Malacostraca</taxon>
        <taxon>Eumalacostraca</taxon>
        <taxon>Peracarida</taxon>
        <taxon>Amphipoda</taxon>
        <taxon>Senticaudata</taxon>
        <taxon>Talitrida</taxon>
        <taxon>Talitroidea</taxon>
        <taxon>Hyalellidae</taxon>
        <taxon>Hyalella</taxon>
    </lineage>
</organism>
<reference evidence="2" key="2">
    <citation type="journal article" date="2018" name="Environ. Sci. Technol.">
        <title>The Toxicogenome of Hyalella azteca: A Model for Sediment Ecotoxicology and Evolutionary Toxicology.</title>
        <authorList>
            <person name="Poynton H.C."/>
            <person name="Hasenbein S."/>
            <person name="Benoit J.B."/>
            <person name="Sepulveda M.S."/>
            <person name="Poelchau M.F."/>
            <person name="Hughes D.S.T."/>
            <person name="Murali S.C."/>
            <person name="Chen S."/>
            <person name="Glastad K.M."/>
            <person name="Goodisman M.A.D."/>
            <person name="Werren J.H."/>
            <person name="Vineis J.H."/>
            <person name="Bowen J.L."/>
            <person name="Friedrich M."/>
            <person name="Jones J."/>
            <person name="Robertson H.M."/>
            <person name="Feyereisen R."/>
            <person name="Mechler-Hickson A."/>
            <person name="Mathers N."/>
            <person name="Lee C.E."/>
            <person name="Colbourne J.K."/>
            <person name="Biales A."/>
            <person name="Johnston J.S."/>
            <person name="Wellborn G.A."/>
            <person name="Rosendale A.J."/>
            <person name="Cridge A.G."/>
            <person name="Munoz-Torres M.C."/>
            <person name="Bain P.A."/>
            <person name="Manny A.R."/>
            <person name="Major K.M."/>
            <person name="Lambert F.N."/>
            <person name="Vulpe C.D."/>
            <person name="Tuck P."/>
            <person name="Blalock B.J."/>
            <person name="Lin Y.Y."/>
            <person name="Smith M.E."/>
            <person name="Ochoa-Acuna H."/>
            <person name="Chen M.M."/>
            <person name="Childers C.P."/>
            <person name="Qu J."/>
            <person name="Dugan S."/>
            <person name="Lee S.L."/>
            <person name="Chao H."/>
            <person name="Dinh H."/>
            <person name="Han Y."/>
            <person name="Doddapaneni H."/>
            <person name="Worley K.C."/>
            <person name="Muzny D.M."/>
            <person name="Gibbs R.A."/>
            <person name="Richards S."/>
        </authorList>
    </citation>
    <scope>NUCLEOTIDE SEQUENCE</scope>
    <source>
        <strain evidence="2">HAZT.00-mixed</strain>
        <tissue evidence="2">Whole organism</tissue>
    </source>
</reference>
<feature type="transmembrane region" description="Helical" evidence="1">
    <location>
        <begin position="51"/>
        <end position="71"/>
    </location>
</feature>
<keyword evidence="1" id="KW-1133">Transmembrane helix</keyword>
<dbReference type="Proteomes" id="UP000711488">
    <property type="component" value="Unassembled WGS sequence"/>
</dbReference>
<feature type="transmembrane region" description="Helical" evidence="1">
    <location>
        <begin position="92"/>
        <end position="110"/>
    </location>
</feature>
<proteinExistence type="predicted"/>
<keyword evidence="1" id="KW-0812">Transmembrane</keyword>
<feature type="transmembrane region" description="Helical" evidence="1">
    <location>
        <begin position="342"/>
        <end position="359"/>
    </location>
</feature>
<feature type="transmembrane region" description="Helical" evidence="1">
    <location>
        <begin position="130"/>
        <end position="148"/>
    </location>
</feature>
<keyword evidence="1" id="KW-0472">Membrane</keyword>